<feature type="transmembrane region" description="Helical" evidence="1">
    <location>
        <begin position="52"/>
        <end position="71"/>
    </location>
</feature>
<evidence type="ECO:0000313" key="3">
    <source>
        <dbReference type="Proteomes" id="UP000708208"/>
    </source>
</evidence>
<evidence type="ECO:0000256" key="1">
    <source>
        <dbReference type="SAM" id="Phobius"/>
    </source>
</evidence>
<feature type="transmembrane region" description="Helical" evidence="1">
    <location>
        <begin position="83"/>
        <end position="108"/>
    </location>
</feature>
<evidence type="ECO:0000313" key="2">
    <source>
        <dbReference type="EMBL" id="CAG7727635.1"/>
    </source>
</evidence>
<reference evidence="2" key="1">
    <citation type="submission" date="2021-06" db="EMBL/GenBank/DDBJ databases">
        <authorList>
            <person name="Hodson N. C."/>
            <person name="Mongue J. A."/>
            <person name="Jaron S. K."/>
        </authorList>
    </citation>
    <scope>NUCLEOTIDE SEQUENCE</scope>
</reference>
<comment type="caution">
    <text evidence="2">The sequence shown here is derived from an EMBL/GenBank/DDBJ whole genome shotgun (WGS) entry which is preliminary data.</text>
</comment>
<name>A0A8J2JVP8_9HEXA</name>
<keyword evidence="1" id="KW-0472">Membrane</keyword>
<dbReference type="AlphaFoldDB" id="A0A8J2JVP8"/>
<sequence>MQVPSKGVMNPTEGFPIEIFQNIISHSSLAFLSPFSIYYDVKERKFVAHSKFYKKIFALFVHMCIFGYLYLDFQEWLQRKDQVQYWTRILSNTSFGLYLHSLGYTLWFKRMEILDFVKGE</sequence>
<keyword evidence="1" id="KW-0812">Transmembrane</keyword>
<feature type="non-terminal residue" evidence="2">
    <location>
        <position position="120"/>
    </location>
</feature>
<organism evidence="2 3">
    <name type="scientific">Allacma fusca</name>
    <dbReference type="NCBI Taxonomy" id="39272"/>
    <lineage>
        <taxon>Eukaryota</taxon>
        <taxon>Metazoa</taxon>
        <taxon>Ecdysozoa</taxon>
        <taxon>Arthropoda</taxon>
        <taxon>Hexapoda</taxon>
        <taxon>Collembola</taxon>
        <taxon>Symphypleona</taxon>
        <taxon>Sminthuridae</taxon>
        <taxon>Allacma</taxon>
    </lineage>
</organism>
<dbReference type="Proteomes" id="UP000708208">
    <property type="component" value="Unassembled WGS sequence"/>
</dbReference>
<proteinExistence type="predicted"/>
<keyword evidence="1" id="KW-1133">Transmembrane helix</keyword>
<protein>
    <submittedName>
        <fullName evidence="2">Uncharacterized protein</fullName>
    </submittedName>
</protein>
<gene>
    <name evidence="2" type="ORF">AFUS01_LOCUS16467</name>
</gene>
<dbReference type="EMBL" id="CAJVCH010151351">
    <property type="protein sequence ID" value="CAG7727635.1"/>
    <property type="molecule type" value="Genomic_DNA"/>
</dbReference>
<accession>A0A8J2JVP8</accession>
<keyword evidence="3" id="KW-1185">Reference proteome</keyword>